<name>A0A8S5PKP6_9CAUD</name>
<dbReference type="EMBL" id="BK015443">
    <property type="protein sequence ID" value="DAE06993.1"/>
    <property type="molecule type" value="Genomic_DNA"/>
</dbReference>
<protein>
    <submittedName>
        <fullName evidence="1">Uncharacterized protein</fullName>
    </submittedName>
</protein>
<sequence length="44" mass="5413">MDSRLTIESYSLNYHFALYNILHLNFSRWHVLNRSTQILICWRS</sequence>
<organism evidence="1">
    <name type="scientific">Siphoviridae sp. ctL0q1</name>
    <dbReference type="NCBI Taxonomy" id="2825449"/>
    <lineage>
        <taxon>Viruses</taxon>
        <taxon>Duplodnaviria</taxon>
        <taxon>Heunggongvirae</taxon>
        <taxon>Uroviricota</taxon>
        <taxon>Caudoviricetes</taxon>
    </lineage>
</organism>
<evidence type="ECO:0000313" key="1">
    <source>
        <dbReference type="EMBL" id="DAE06993.1"/>
    </source>
</evidence>
<proteinExistence type="predicted"/>
<reference evidence="1" key="1">
    <citation type="journal article" date="2021" name="Proc. Natl. Acad. Sci. U.S.A.">
        <title>A Catalog of Tens of Thousands of Viruses from Human Metagenomes Reveals Hidden Associations with Chronic Diseases.</title>
        <authorList>
            <person name="Tisza M.J."/>
            <person name="Buck C.B."/>
        </authorList>
    </citation>
    <scope>NUCLEOTIDE SEQUENCE</scope>
    <source>
        <strain evidence="1">CtL0q1</strain>
    </source>
</reference>
<accession>A0A8S5PKP6</accession>